<keyword evidence="4" id="KW-1185">Reference proteome</keyword>
<feature type="compositionally biased region" description="Polar residues" evidence="2">
    <location>
        <begin position="72"/>
        <end position="81"/>
    </location>
</feature>
<evidence type="ECO:0000313" key="4">
    <source>
        <dbReference type="Proteomes" id="UP000243797"/>
    </source>
</evidence>
<dbReference type="GO" id="GO:0005634">
    <property type="term" value="C:nucleus"/>
    <property type="evidence" value="ECO:0007669"/>
    <property type="project" value="TreeGrafter"/>
</dbReference>
<name>A0A2K1QQX9_9PEZI</name>
<evidence type="ECO:0000256" key="1">
    <source>
        <dbReference type="ARBA" id="ARBA00009207"/>
    </source>
</evidence>
<dbReference type="GO" id="GO:0005737">
    <property type="term" value="C:cytoplasm"/>
    <property type="evidence" value="ECO:0007669"/>
    <property type="project" value="TreeGrafter"/>
</dbReference>
<comment type="similarity">
    <text evidence="1">Belongs to the PPP4R2 family.</text>
</comment>
<dbReference type="OrthoDB" id="341898at2759"/>
<dbReference type="AlphaFoldDB" id="A0A2K1QQX9"/>
<dbReference type="PANTHER" id="PTHR16487">
    <property type="entry name" value="PPP4R2-RELATED PROTEIN"/>
    <property type="match status" value="1"/>
</dbReference>
<dbReference type="GO" id="GO:0030289">
    <property type="term" value="C:protein phosphatase 4 complex"/>
    <property type="evidence" value="ECO:0007669"/>
    <property type="project" value="InterPro"/>
</dbReference>
<dbReference type="InParanoid" id="A0A2K1QQX9"/>
<dbReference type="Pfam" id="PF09184">
    <property type="entry name" value="PPP4R2"/>
    <property type="match status" value="1"/>
</dbReference>
<gene>
    <name evidence="3" type="ORF">CAC42_7072</name>
</gene>
<dbReference type="InterPro" id="IPR015267">
    <property type="entry name" value="PPP4R2"/>
</dbReference>
<accession>A0A2K1QQX9</accession>
<dbReference type="Proteomes" id="UP000243797">
    <property type="component" value="Unassembled WGS sequence"/>
</dbReference>
<sequence length="447" mass="47477">MATTQELLEVAARDGSLDISEWPRVLENVLQRLHDIVYTGFPFPSTPTNTGLSTAEHVDNNVLGASPVAAPSPSQRATQSEDAPDLDISSQLSNTNKENAVPEETREKAEALMGPPPSRTGVVSSQDDSGLLAPYPDLAASYKSSIGILKTTFANSPPYTVQRLAELVLEPRRYFRFLPSFLNALDRIVSVSSSTNSFPLLQQVPATNGIFSPNGEDEKANGISGDEGLGGALLTPIPWLRNTNSADDIMTRHPEGELHSEGTETIEGPNGAGHIETVSVTVNGISSIPQSTATTATGDDAELSTEQALREQGAVTQGELIRQEQEAGVVPVAQATARRHVVPGGEAMASVEDEESEEGPHARGPEEIGISDLGPQEGTLGAGRPLDLEAALGRRSRSPQPPVEDDTQNAEAPAQQTNPARVEDTEEIPQPGDDSDYVLVDTEMTEQ</sequence>
<organism evidence="3 4">
    <name type="scientific">Sphaceloma murrayae</name>
    <dbReference type="NCBI Taxonomy" id="2082308"/>
    <lineage>
        <taxon>Eukaryota</taxon>
        <taxon>Fungi</taxon>
        <taxon>Dikarya</taxon>
        <taxon>Ascomycota</taxon>
        <taxon>Pezizomycotina</taxon>
        <taxon>Dothideomycetes</taxon>
        <taxon>Dothideomycetidae</taxon>
        <taxon>Myriangiales</taxon>
        <taxon>Elsinoaceae</taxon>
        <taxon>Sphaceloma</taxon>
    </lineage>
</organism>
<dbReference type="EMBL" id="NKHZ01000051">
    <property type="protein sequence ID" value="PNS17389.1"/>
    <property type="molecule type" value="Genomic_DNA"/>
</dbReference>
<protein>
    <submittedName>
        <fullName evidence="3">Serine/threonine-protein phosphatase 4 regulatory subunit 2</fullName>
    </submittedName>
</protein>
<dbReference type="STRING" id="2082308.A0A2K1QQX9"/>
<evidence type="ECO:0000313" key="3">
    <source>
        <dbReference type="EMBL" id="PNS17389.1"/>
    </source>
</evidence>
<evidence type="ECO:0000256" key="2">
    <source>
        <dbReference type="SAM" id="MobiDB-lite"/>
    </source>
</evidence>
<comment type="caution">
    <text evidence="3">The sequence shown here is derived from an EMBL/GenBank/DDBJ whole genome shotgun (WGS) entry which is preliminary data.</text>
</comment>
<reference evidence="3 4" key="1">
    <citation type="submission" date="2017-06" db="EMBL/GenBank/DDBJ databases">
        <title>Draft genome sequence of a variant of Elsinoe murrayae.</title>
        <authorList>
            <person name="Cheng Q."/>
        </authorList>
    </citation>
    <scope>NUCLEOTIDE SEQUENCE [LARGE SCALE GENOMIC DNA]</scope>
    <source>
        <strain evidence="3 4">CQ-2017a</strain>
    </source>
</reference>
<dbReference type="GO" id="GO:0019888">
    <property type="term" value="F:protein phosphatase regulator activity"/>
    <property type="evidence" value="ECO:0007669"/>
    <property type="project" value="InterPro"/>
</dbReference>
<feature type="region of interest" description="Disordered" evidence="2">
    <location>
        <begin position="340"/>
        <end position="447"/>
    </location>
</feature>
<proteinExistence type="inferred from homology"/>
<feature type="compositionally biased region" description="Polar residues" evidence="2">
    <location>
        <begin position="88"/>
        <end position="98"/>
    </location>
</feature>
<dbReference type="PANTHER" id="PTHR16487:SF0">
    <property type="entry name" value="PROTEIN PHOSPHATASE 4 REGULATORY SUBUNIT 2-RELATED"/>
    <property type="match status" value="1"/>
</dbReference>
<feature type="region of interest" description="Disordered" evidence="2">
    <location>
        <begin position="64"/>
        <end position="127"/>
    </location>
</feature>